<comment type="caution">
    <text evidence="2">The sequence shown here is derived from an EMBL/GenBank/DDBJ whole genome shotgun (WGS) entry which is preliminary data.</text>
</comment>
<sequence>MKKISLLFIAFFALAILNAQNTTDGLRYSLGENIGTARYTALSGAMGALGGDFSATSINPAGGAVFLTSSLMFSTSLFDIENNANYFGNSEKSFSDNITINQLGGVFVINNSNKESIFKKFTIGVSYNMDKNLDNEFYIAGTGNTSIGDFFLSQAQGIPLNLLQLQSGESISDLYQYLGEYEGTAAQNAFLGYQTFLFDPVDPSNPSNTTYTSNIANGSFNQQYAYLSEGYNSKFTINLATQVTDNLYFGANINTHTIYFSQSSFLLENNNNNGSTINRVGFENNLTANGAGVSAQLGAIAKVANNFRLGLSLTSPTWYQISEETTQYLESRRLFQGQNINEVVDPRVINVYEDYTLRTPAKVNASAAYVFGQNGLISFDYSYKDYASIEFSPTDDIFFNNLNNIIENNLKGVSAYKAGAEYRLNQLSLRGGFHYEESPYKNSEVLGERVGFSLGAGYNFGKFTADLAYSRSEQTRNQQLYSIGLTDAAEINSIYSNFVLSLGFNFK</sequence>
<protein>
    <recommendedName>
        <fullName evidence="4">Transporter</fullName>
    </recommendedName>
</protein>
<feature type="signal peptide" evidence="1">
    <location>
        <begin position="1"/>
        <end position="19"/>
    </location>
</feature>
<name>A0A137RED7_9FLAO</name>
<organism evidence="2 3">
    <name type="scientific">Aequorivita aquimaris</name>
    <dbReference type="NCBI Taxonomy" id="1548749"/>
    <lineage>
        <taxon>Bacteria</taxon>
        <taxon>Pseudomonadati</taxon>
        <taxon>Bacteroidota</taxon>
        <taxon>Flavobacteriia</taxon>
        <taxon>Flavobacteriales</taxon>
        <taxon>Flavobacteriaceae</taxon>
        <taxon>Aequorivita</taxon>
    </lineage>
</organism>
<reference evidence="3" key="1">
    <citation type="submission" date="2014-10" db="EMBL/GenBank/DDBJ databases">
        <title>Genome sequencing of Vitellibacter sp. D-24.</title>
        <authorList>
            <person name="Thevarajoo S."/>
            <person name="Selvaratnam C."/>
            <person name="Goh K.M."/>
            <person name="Chong C.S."/>
        </authorList>
    </citation>
    <scope>NUCLEOTIDE SEQUENCE [LARGE SCALE GENOMIC DNA]</scope>
    <source>
        <strain evidence="3">D-24</strain>
    </source>
</reference>
<evidence type="ECO:0000313" key="2">
    <source>
        <dbReference type="EMBL" id="KXN97858.1"/>
    </source>
</evidence>
<keyword evidence="3" id="KW-1185">Reference proteome</keyword>
<keyword evidence="1" id="KW-0732">Signal</keyword>
<dbReference type="EMBL" id="JRWG01000020">
    <property type="protein sequence ID" value="KXN97858.1"/>
    <property type="molecule type" value="Genomic_DNA"/>
</dbReference>
<feature type="chain" id="PRO_5007479574" description="Transporter" evidence="1">
    <location>
        <begin position="20"/>
        <end position="507"/>
    </location>
</feature>
<dbReference type="SUPFAM" id="SSF56935">
    <property type="entry name" value="Porins"/>
    <property type="match status" value="1"/>
</dbReference>
<accession>A0A137RED7</accession>
<dbReference type="STRING" id="1548749.LS48_14505"/>
<evidence type="ECO:0008006" key="4">
    <source>
        <dbReference type="Google" id="ProtNLM"/>
    </source>
</evidence>
<proteinExistence type="predicted"/>
<evidence type="ECO:0000256" key="1">
    <source>
        <dbReference type="SAM" id="SignalP"/>
    </source>
</evidence>
<dbReference type="PATRIC" id="fig|1548749.3.peg.3025"/>
<dbReference type="Proteomes" id="UP000070138">
    <property type="component" value="Unassembled WGS sequence"/>
</dbReference>
<dbReference type="OrthoDB" id="9765571at2"/>
<gene>
    <name evidence="2" type="ORF">LS48_14505</name>
</gene>
<evidence type="ECO:0000313" key="3">
    <source>
        <dbReference type="Proteomes" id="UP000070138"/>
    </source>
</evidence>
<reference evidence="2 3" key="2">
    <citation type="journal article" date="2016" name="Int. J. Syst. Evol. Microbiol.">
        <title>Vitellibacter aquimaris sp. nov., a marine bacterium isolated from seawater.</title>
        <authorList>
            <person name="Thevarajoo S."/>
            <person name="Selvaratnam C."/>
            <person name="Goh K.M."/>
            <person name="Hong K.W."/>
            <person name="Chan X.Y."/>
            <person name="Chan K.G."/>
            <person name="Chong C.S."/>
        </authorList>
    </citation>
    <scope>NUCLEOTIDE SEQUENCE [LARGE SCALE GENOMIC DNA]</scope>
    <source>
        <strain evidence="2 3">D-24</strain>
    </source>
</reference>
<dbReference type="RefSeq" id="WP_062623204.1">
    <property type="nucleotide sequence ID" value="NZ_JRWG01000020.1"/>
</dbReference>
<dbReference type="AlphaFoldDB" id="A0A137RED7"/>
<dbReference type="Gene3D" id="2.40.160.60">
    <property type="entry name" value="Outer membrane protein transport protein (OMPP1/FadL/TodX)"/>
    <property type="match status" value="1"/>
</dbReference>